<dbReference type="AlphaFoldDB" id="A0A4Q0YNT2"/>
<protein>
    <recommendedName>
        <fullName evidence="1">Endonuclease GajA/Old nuclease/RecF-like AAA domain-containing protein</fullName>
    </recommendedName>
</protein>
<dbReference type="Proteomes" id="UP000290287">
    <property type="component" value="Unassembled WGS sequence"/>
</dbReference>
<dbReference type="InterPro" id="IPR051396">
    <property type="entry name" value="Bact_Antivir_Def_Nuclease"/>
</dbReference>
<dbReference type="InterPro" id="IPR027417">
    <property type="entry name" value="P-loop_NTPase"/>
</dbReference>
<feature type="domain" description="Endonuclease GajA/Old nuclease/RecF-like AAA" evidence="1">
    <location>
        <begin position="254"/>
        <end position="341"/>
    </location>
</feature>
<dbReference type="PANTHER" id="PTHR43581">
    <property type="entry name" value="ATP/GTP PHOSPHATASE"/>
    <property type="match status" value="1"/>
</dbReference>
<reference evidence="2 3" key="1">
    <citation type="submission" date="2017-10" db="EMBL/GenBank/DDBJ databases">
        <title>Nyctiphanis sp. nov., isolated from the stomach of the euphausiid Nyctiphanes simplex (Hansen, 1911) in the Gulf of California.</title>
        <authorList>
            <person name="Gomez-Gil B."/>
            <person name="Aguilar-Mendez M."/>
            <person name="Lopez-Cortes A."/>
            <person name="Gomez-Gutierrez J."/>
            <person name="Roque A."/>
            <person name="Lang E."/>
            <person name="Gonzalez-Castillo A."/>
        </authorList>
    </citation>
    <scope>NUCLEOTIDE SEQUENCE [LARGE SCALE GENOMIC DNA]</scope>
    <source>
        <strain evidence="2 3">CAIM 600</strain>
    </source>
</reference>
<evidence type="ECO:0000313" key="2">
    <source>
        <dbReference type="EMBL" id="RXJ70781.1"/>
    </source>
</evidence>
<dbReference type="InterPro" id="IPR041685">
    <property type="entry name" value="AAA_GajA/Old/RecF-like"/>
</dbReference>
<proteinExistence type="predicted"/>
<keyword evidence="3" id="KW-1185">Reference proteome</keyword>
<name>A0A4Q0YNT2_9GAMM</name>
<dbReference type="RefSeq" id="WP_129124104.1">
    <property type="nucleotide sequence ID" value="NZ_PEIB01000044.1"/>
</dbReference>
<dbReference type="GO" id="GO:0005524">
    <property type="term" value="F:ATP binding"/>
    <property type="evidence" value="ECO:0007669"/>
    <property type="project" value="InterPro"/>
</dbReference>
<dbReference type="Pfam" id="PF13175">
    <property type="entry name" value="AAA_15"/>
    <property type="match status" value="1"/>
</dbReference>
<dbReference type="SUPFAM" id="SSF52540">
    <property type="entry name" value="P-loop containing nucleoside triphosphate hydrolases"/>
    <property type="match status" value="1"/>
</dbReference>
<dbReference type="GO" id="GO:0016887">
    <property type="term" value="F:ATP hydrolysis activity"/>
    <property type="evidence" value="ECO:0007669"/>
    <property type="project" value="InterPro"/>
</dbReference>
<comment type="caution">
    <text evidence="2">The sequence shown here is derived from an EMBL/GenBank/DDBJ whole genome shotgun (WGS) entry which is preliminary data.</text>
</comment>
<sequence length="411" mass="46319">MTSSRLKQFSISNYKSFESRQDIDLGNLNLFYGYNNTGKSSLIRIVKIIADSVKPKTQYFYTPSVLDYTSNAARGGLFKDIVRTSETKISFGLSWQNVSFEATIQQDGIDREKITKLSINEHNKKYSFRQSDTDSKLECISDNSDAITYKNLKFSNFKTLNEKLDNLSDSVFWISPTRKQPPRQFEIGLGIPLKIEHDGSGVAEIIWSLAENNSLSFNDINSWLSKACGRVINISGSTIKSGRGRRTVELNTISIENSESESPLRIPIIESGEGIAQSLPIVTICAMAANGELGEFPIIAVEQPELHLHPKASIDLANFIMLCIKKNPNITLLLETHSESFMRAIQIAILKDEIDESIVNAYWVYKDEKSSKINKLKFDEDGYIKGDIPQKVFRENIDFSREISSLRLGKI</sequence>
<accession>A0A4Q0YNT2</accession>
<dbReference type="OrthoDB" id="3322489at2"/>
<dbReference type="EMBL" id="PEIB01000044">
    <property type="protein sequence ID" value="RXJ70781.1"/>
    <property type="molecule type" value="Genomic_DNA"/>
</dbReference>
<organism evidence="2 3">
    <name type="scientific">Veronia nyctiphanis</name>
    <dbReference type="NCBI Taxonomy" id="1278244"/>
    <lineage>
        <taxon>Bacteria</taxon>
        <taxon>Pseudomonadati</taxon>
        <taxon>Pseudomonadota</taxon>
        <taxon>Gammaproteobacteria</taxon>
        <taxon>Vibrionales</taxon>
        <taxon>Vibrionaceae</taxon>
        <taxon>Veronia</taxon>
    </lineage>
</organism>
<evidence type="ECO:0000313" key="3">
    <source>
        <dbReference type="Proteomes" id="UP000290287"/>
    </source>
</evidence>
<gene>
    <name evidence="2" type="ORF">CS022_22405</name>
</gene>
<dbReference type="Gene3D" id="3.40.50.300">
    <property type="entry name" value="P-loop containing nucleotide triphosphate hydrolases"/>
    <property type="match status" value="1"/>
</dbReference>
<dbReference type="PANTHER" id="PTHR43581:SF2">
    <property type="entry name" value="EXCINUCLEASE ATPASE SUBUNIT"/>
    <property type="match status" value="1"/>
</dbReference>
<evidence type="ECO:0000259" key="1">
    <source>
        <dbReference type="Pfam" id="PF13175"/>
    </source>
</evidence>